<protein>
    <recommendedName>
        <fullName evidence="3">N-acetyltransferase domain-containing protein</fullName>
    </recommendedName>
</protein>
<evidence type="ECO:0000313" key="5">
    <source>
        <dbReference type="Proteomes" id="UP000244924"/>
    </source>
</evidence>
<dbReference type="Proteomes" id="UP000244924">
    <property type="component" value="Unassembled WGS sequence"/>
</dbReference>
<sequence length="162" mass="17687">MAETTTIRIATLSDLAAVDALLARAYPRLLAKHYPPSLRVMAVPHLARAQPALLASGRYYLAVNGTGQVLGAGGWSPSRRKEHADIRHFVTDDRHVRRGIGREIMERIFADVKAAGIARLDCLATRMAVPFYGAMGFAELGPVRINLGPGIDFPAVRMQRTL</sequence>
<dbReference type="SUPFAM" id="SSF55729">
    <property type="entry name" value="Acyl-CoA N-acyltransferases (Nat)"/>
    <property type="match status" value="1"/>
</dbReference>
<gene>
    <name evidence="4" type="ORF">DEA8626_00821</name>
</gene>
<dbReference type="OrthoDB" id="118465at2"/>
<keyword evidence="5" id="KW-1185">Reference proteome</keyword>
<accession>A0A2R8B3V3</accession>
<keyword evidence="2" id="KW-0012">Acyltransferase</keyword>
<dbReference type="InterPro" id="IPR016181">
    <property type="entry name" value="Acyl_CoA_acyltransferase"/>
</dbReference>
<dbReference type="PROSITE" id="PS51186">
    <property type="entry name" value="GNAT"/>
    <property type="match status" value="1"/>
</dbReference>
<evidence type="ECO:0000256" key="1">
    <source>
        <dbReference type="ARBA" id="ARBA00022679"/>
    </source>
</evidence>
<dbReference type="EMBL" id="OMOQ01000001">
    <property type="protein sequence ID" value="SPH17304.1"/>
    <property type="molecule type" value="Genomic_DNA"/>
</dbReference>
<name>A0A2R8B3V3_9RHOB</name>
<evidence type="ECO:0000313" key="4">
    <source>
        <dbReference type="EMBL" id="SPH17304.1"/>
    </source>
</evidence>
<dbReference type="RefSeq" id="WP_108851764.1">
    <property type="nucleotide sequence ID" value="NZ_OMOQ01000001.1"/>
</dbReference>
<dbReference type="CDD" id="cd04301">
    <property type="entry name" value="NAT_SF"/>
    <property type="match status" value="1"/>
</dbReference>
<dbReference type="PANTHER" id="PTHR43877:SF2">
    <property type="entry name" value="AMINOALKYLPHOSPHONATE N-ACETYLTRANSFERASE-RELATED"/>
    <property type="match status" value="1"/>
</dbReference>
<dbReference type="GO" id="GO:0016747">
    <property type="term" value="F:acyltransferase activity, transferring groups other than amino-acyl groups"/>
    <property type="evidence" value="ECO:0007669"/>
    <property type="project" value="InterPro"/>
</dbReference>
<dbReference type="InterPro" id="IPR000182">
    <property type="entry name" value="GNAT_dom"/>
</dbReference>
<dbReference type="PANTHER" id="PTHR43877">
    <property type="entry name" value="AMINOALKYLPHOSPHONATE N-ACETYLTRANSFERASE-RELATED-RELATED"/>
    <property type="match status" value="1"/>
</dbReference>
<evidence type="ECO:0000256" key="2">
    <source>
        <dbReference type="ARBA" id="ARBA00023315"/>
    </source>
</evidence>
<keyword evidence="1" id="KW-0808">Transferase</keyword>
<evidence type="ECO:0000259" key="3">
    <source>
        <dbReference type="PROSITE" id="PS51186"/>
    </source>
</evidence>
<reference evidence="4 5" key="1">
    <citation type="submission" date="2018-03" db="EMBL/GenBank/DDBJ databases">
        <authorList>
            <person name="Keele B.F."/>
        </authorList>
    </citation>
    <scope>NUCLEOTIDE SEQUENCE [LARGE SCALE GENOMIC DNA]</scope>
    <source>
        <strain evidence="4 5">CECT 8626</strain>
    </source>
</reference>
<dbReference type="AlphaFoldDB" id="A0A2R8B3V3"/>
<organism evidence="4 5">
    <name type="scientific">Albidovulum aquaemixtae</name>
    <dbReference type="NCBI Taxonomy" id="1542388"/>
    <lineage>
        <taxon>Bacteria</taxon>
        <taxon>Pseudomonadati</taxon>
        <taxon>Pseudomonadota</taxon>
        <taxon>Alphaproteobacteria</taxon>
        <taxon>Rhodobacterales</taxon>
        <taxon>Paracoccaceae</taxon>
        <taxon>Albidovulum</taxon>
    </lineage>
</organism>
<dbReference type="Gene3D" id="3.40.630.30">
    <property type="match status" value="1"/>
</dbReference>
<feature type="domain" description="N-acetyltransferase" evidence="3">
    <location>
        <begin position="5"/>
        <end position="162"/>
    </location>
</feature>
<dbReference type="Pfam" id="PF13673">
    <property type="entry name" value="Acetyltransf_10"/>
    <property type="match status" value="1"/>
</dbReference>
<proteinExistence type="predicted"/>
<dbReference type="InterPro" id="IPR050832">
    <property type="entry name" value="Bact_Acetyltransf"/>
</dbReference>